<keyword evidence="2 3" id="KW-0539">Nucleus</keyword>
<dbReference type="Pfam" id="PF00046">
    <property type="entry name" value="Homeodomain"/>
    <property type="match status" value="1"/>
</dbReference>
<evidence type="ECO:0000256" key="4">
    <source>
        <dbReference type="SAM" id="Coils"/>
    </source>
</evidence>
<comment type="subcellular location">
    <subcellularLocation>
        <location evidence="1 2 3">Nucleus</location>
    </subcellularLocation>
</comment>
<keyword evidence="8" id="KW-1185">Reference proteome</keyword>
<dbReference type="GO" id="GO:0030154">
    <property type="term" value="P:cell differentiation"/>
    <property type="evidence" value="ECO:0007669"/>
    <property type="project" value="TreeGrafter"/>
</dbReference>
<feature type="DNA-binding region" description="Homeobox" evidence="2">
    <location>
        <begin position="292"/>
        <end position="341"/>
    </location>
</feature>
<keyword evidence="2 3" id="KW-0238">DNA-binding</keyword>
<feature type="coiled-coil region" evidence="4">
    <location>
        <begin position="82"/>
        <end position="116"/>
    </location>
</feature>
<evidence type="ECO:0000313" key="7">
    <source>
        <dbReference type="EMBL" id="CAH0760813.1"/>
    </source>
</evidence>
<feature type="compositionally biased region" description="Basic and acidic residues" evidence="5">
    <location>
        <begin position="248"/>
        <end position="258"/>
    </location>
</feature>
<evidence type="ECO:0000256" key="3">
    <source>
        <dbReference type="RuleBase" id="RU000682"/>
    </source>
</evidence>
<name>A0A9P0FZ64_9NEOP</name>
<dbReference type="AlphaFoldDB" id="A0A9P0FZ64"/>
<dbReference type="PANTHER" id="PTHR24340">
    <property type="entry name" value="HOMEOBOX PROTEIN NKX"/>
    <property type="match status" value="1"/>
</dbReference>
<dbReference type="SMART" id="SM00389">
    <property type="entry name" value="HOX"/>
    <property type="match status" value="1"/>
</dbReference>
<feature type="domain" description="Homeobox" evidence="6">
    <location>
        <begin position="290"/>
        <end position="340"/>
    </location>
</feature>
<dbReference type="GO" id="GO:0000978">
    <property type="term" value="F:RNA polymerase II cis-regulatory region sequence-specific DNA binding"/>
    <property type="evidence" value="ECO:0007669"/>
    <property type="project" value="TreeGrafter"/>
</dbReference>
<evidence type="ECO:0000259" key="6">
    <source>
        <dbReference type="PROSITE" id="PS50071"/>
    </source>
</evidence>
<dbReference type="GO" id="GO:0005634">
    <property type="term" value="C:nucleus"/>
    <property type="evidence" value="ECO:0007669"/>
    <property type="project" value="UniProtKB-SubCell"/>
</dbReference>
<evidence type="ECO:0000256" key="5">
    <source>
        <dbReference type="SAM" id="MobiDB-lite"/>
    </source>
</evidence>
<reference evidence="7" key="2">
    <citation type="submission" date="2022-10" db="EMBL/GenBank/DDBJ databases">
        <authorList>
            <consortium name="ENA_rothamsted_submissions"/>
            <consortium name="culmorum"/>
            <person name="King R."/>
        </authorList>
    </citation>
    <scope>NUCLEOTIDE SEQUENCE</scope>
</reference>
<organism evidence="7 8">
    <name type="scientific">Diatraea saccharalis</name>
    <name type="common">sugarcane borer</name>
    <dbReference type="NCBI Taxonomy" id="40085"/>
    <lineage>
        <taxon>Eukaryota</taxon>
        <taxon>Metazoa</taxon>
        <taxon>Ecdysozoa</taxon>
        <taxon>Arthropoda</taxon>
        <taxon>Hexapoda</taxon>
        <taxon>Insecta</taxon>
        <taxon>Pterygota</taxon>
        <taxon>Neoptera</taxon>
        <taxon>Endopterygota</taxon>
        <taxon>Lepidoptera</taxon>
        <taxon>Glossata</taxon>
        <taxon>Ditrysia</taxon>
        <taxon>Pyraloidea</taxon>
        <taxon>Crambidae</taxon>
        <taxon>Crambinae</taxon>
        <taxon>Diatraea</taxon>
    </lineage>
</organism>
<evidence type="ECO:0000256" key="2">
    <source>
        <dbReference type="PROSITE-ProRule" id="PRU00108"/>
    </source>
</evidence>
<dbReference type="EMBL" id="OU893336">
    <property type="protein sequence ID" value="CAH0760813.1"/>
    <property type="molecule type" value="Genomic_DNA"/>
</dbReference>
<accession>A0A9P0FZ64</accession>
<sequence length="371" mass="42609">MNTHMNSEQESIHKGNTEDMQTVVSNYVTPDLIEQADSRLIDIHNGFQNNNYSIDYAYDKSPEEKVNIDEDKDEELIITDDIVEETKESHETSVTIDNLEEERDNNEQITNTEELRKVESFEPSWHPHVYGKPPKMPTPHTIEYILGINGRGNDENKRNVSQLIKVKRNFDVRMPYSNEKSIQVQTDVPDRKLNISVHKNKLQEQLLQRVVRTSDSELEKVQYGFKGDDQPLNLSVPKSRESSWSSTDEDKICKDPSKLIKRKKSTDDVRSPLGGEGSLTSEEGEDQGVGRRKKARTTFTGRQIFELEKLFEVKKYLSSGERADMAKLLNVTETQVKIVFISSFIFISKPAKLGDMFPLGLEIFMPFSLIF</sequence>
<dbReference type="PANTHER" id="PTHR24340:SF70">
    <property type="entry name" value="NK7.1, ISOFORM A"/>
    <property type="match status" value="1"/>
</dbReference>
<keyword evidence="2 3" id="KW-0371">Homeobox</keyword>
<dbReference type="Proteomes" id="UP001153714">
    <property type="component" value="Chromosome 5"/>
</dbReference>
<dbReference type="InterPro" id="IPR001356">
    <property type="entry name" value="HD"/>
</dbReference>
<dbReference type="PROSITE" id="PS50071">
    <property type="entry name" value="HOMEOBOX_2"/>
    <property type="match status" value="1"/>
</dbReference>
<dbReference type="Gene3D" id="1.10.10.60">
    <property type="entry name" value="Homeodomain-like"/>
    <property type="match status" value="1"/>
</dbReference>
<feature type="region of interest" description="Disordered" evidence="5">
    <location>
        <begin position="229"/>
        <end position="294"/>
    </location>
</feature>
<evidence type="ECO:0000313" key="8">
    <source>
        <dbReference type="Proteomes" id="UP001153714"/>
    </source>
</evidence>
<dbReference type="OrthoDB" id="6159439at2759"/>
<reference evidence="7" key="1">
    <citation type="submission" date="2021-12" db="EMBL/GenBank/DDBJ databases">
        <authorList>
            <person name="King R."/>
        </authorList>
    </citation>
    <scope>NUCLEOTIDE SEQUENCE</scope>
</reference>
<dbReference type="GO" id="GO:0000981">
    <property type="term" value="F:DNA-binding transcription factor activity, RNA polymerase II-specific"/>
    <property type="evidence" value="ECO:0007669"/>
    <property type="project" value="TreeGrafter"/>
</dbReference>
<protein>
    <recommendedName>
        <fullName evidence="6">Homeobox domain-containing protein</fullName>
    </recommendedName>
</protein>
<dbReference type="SUPFAM" id="SSF46689">
    <property type="entry name" value="Homeodomain-like"/>
    <property type="match status" value="1"/>
</dbReference>
<gene>
    <name evidence="7" type="ORF">DIATSA_LOCUS10954</name>
</gene>
<keyword evidence="4" id="KW-0175">Coiled coil</keyword>
<proteinExistence type="predicted"/>
<dbReference type="InterPro" id="IPR050394">
    <property type="entry name" value="Homeobox_NK-like"/>
</dbReference>
<dbReference type="CDD" id="cd00086">
    <property type="entry name" value="homeodomain"/>
    <property type="match status" value="1"/>
</dbReference>
<evidence type="ECO:0000256" key="1">
    <source>
        <dbReference type="ARBA" id="ARBA00004123"/>
    </source>
</evidence>
<dbReference type="InterPro" id="IPR009057">
    <property type="entry name" value="Homeodomain-like_sf"/>
</dbReference>